<evidence type="ECO:0008006" key="3">
    <source>
        <dbReference type="Google" id="ProtNLM"/>
    </source>
</evidence>
<keyword evidence="1" id="KW-0812">Transmembrane</keyword>
<evidence type="ECO:0000256" key="1">
    <source>
        <dbReference type="SAM" id="Phobius"/>
    </source>
</evidence>
<sequence>MASSKIAFLLILCFFTIVFIQSGLDKVFDKKGNLDYLYSLLGSVFSKNIIRFAFYSVTILELISGLLCMAGLFDYFLSSSSLFGLGGLVVGSFALLILLFGQRVSKNYDGAKTIAVYFILATAGVLLA</sequence>
<name>A0A381PLM5_9ZZZZ</name>
<accession>A0A381PLM5</accession>
<feature type="transmembrane region" description="Helical" evidence="1">
    <location>
        <begin position="110"/>
        <end position="127"/>
    </location>
</feature>
<feature type="transmembrane region" description="Helical" evidence="1">
    <location>
        <begin position="82"/>
        <end position="104"/>
    </location>
</feature>
<proteinExistence type="predicted"/>
<dbReference type="EMBL" id="UINC01000998">
    <property type="protein sequence ID" value="SUZ66949.1"/>
    <property type="molecule type" value="Genomic_DNA"/>
</dbReference>
<evidence type="ECO:0000313" key="2">
    <source>
        <dbReference type="EMBL" id="SUZ66949.1"/>
    </source>
</evidence>
<gene>
    <name evidence="2" type="ORF">METZ01_LOCUS19803</name>
</gene>
<dbReference type="AlphaFoldDB" id="A0A381PLM5"/>
<keyword evidence="1" id="KW-0472">Membrane</keyword>
<keyword evidence="1" id="KW-1133">Transmembrane helix</keyword>
<organism evidence="2">
    <name type="scientific">marine metagenome</name>
    <dbReference type="NCBI Taxonomy" id="408172"/>
    <lineage>
        <taxon>unclassified sequences</taxon>
        <taxon>metagenomes</taxon>
        <taxon>ecological metagenomes</taxon>
    </lineage>
</organism>
<reference evidence="2" key="1">
    <citation type="submission" date="2018-05" db="EMBL/GenBank/DDBJ databases">
        <authorList>
            <person name="Lanie J.A."/>
            <person name="Ng W.-L."/>
            <person name="Kazmierczak K.M."/>
            <person name="Andrzejewski T.M."/>
            <person name="Davidsen T.M."/>
            <person name="Wayne K.J."/>
            <person name="Tettelin H."/>
            <person name="Glass J.I."/>
            <person name="Rusch D."/>
            <person name="Podicherti R."/>
            <person name="Tsui H.-C.T."/>
            <person name="Winkler M.E."/>
        </authorList>
    </citation>
    <scope>NUCLEOTIDE SEQUENCE</scope>
</reference>
<protein>
    <recommendedName>
        <fullName evidence="3">DoxX family protein</fullName>
    </recommendedName>
</protein>
<feature type="transmembrane region" description="Helical" evidence="1">
    <location>
        <begin position="49"/>
        <end position="70"/>
    </location>
</feature>